<gene>
    <name evidence="1" type="ORF">RE6C_00082</name>
</gene>
<evidence type="ECO:0000313" key="1">
    <source>
        <dbReference type="EMBL" id="EMB19187.1"/>
    </source>
</evidence>
<evidence type="ECO:0000313" key="2">
    <source>
        <dbReference type="Proteomes" id="UP000011529"/>
    </source>
</evidence>
<reference evidence="1" key="2">
    <citation type="journal article" date="2013" name="Mar. Genomics">
        <title>Expression of sulfatases in Rhodopirellula baltica and the diversity of sulfatases in the genus Rhodopirellula.</title>
        <authorList>
            <person name="Wegner C.E."/>
            <person name="Richter-Heitmann T."/>
            <person name="Klindworth A."/>
            <person name="Klockow C."/>
            <person name="Richter M."/>
            <person name="Achstetter T."/>
            <person name="Glockner F.O."/>
            <person name="Harder J."/>
        </authorList>
    </citation>
    <scope>NUCLEOTIDE SEQUENCE [LARGE SCALE GENOMIC DNA]</scope>
    <source>
        <strain evidence="1">6C</strain>
    </source>
</reference>
<proteinExistence type="predicted"/>
<protein>
    <submittedName>
        <fullName evidence="1">Uncharacterized protein</fullName>
    </submittedName>
</protein>
<accession>M2B2P8</accession>
<dbReference type="PATRIC" id="fig|1263867.3.peg.86"/>
<keyword evidence="2" id="KW-1185">Reference proteome</keyword>
<organism evidence="1 2">
    <name type="scientific">Rhodopirellula europaea 6C</name>
    <dbReference type="NCBI Taxonomy" id="1263867"/>
    <lineage>
        <taxon>Bacteria</taxon>
        <taxon>Pseudomonadati</taxon>
        <taxon>Planctomycetota</taxon>
        <taxon>Planctomycetia</taxon>
        <taxon>Pirellulales</taxon>
        <taxon>Pirellulaceae</taxon>
        <taxon>Rhodopirellula</taxon>
    </lineage>
</organism>
<dbReference type="Proteomes" id="UP000011529">
    <property type="component" value="Unassembled WGS sequence"/>
</dbReference>
<name>M2B2P8_9BACT</name>
<dbReference type="EMBL" id="ANMO01000006">
    <property type="protein sequence ID" value="EMB19187.1"/>
    <property type="molecule type" value="Genomic_DNA"/>
</dbReference>
<reference evidence="1" key="1">
    <citation type="submission" date="2012-11" db="EMBL/GenBank/DDBJ databases">
        <title>Permanent draft genomes of Rhodopirellula europaea strain SH398 and 6C.</title>
        <authorList>
            <person name="Richter M."/>
            <person name="Richter-Heitmann T."/>
            <person name="Frank C."/>
            <person name="Harder J."/>
            <person name="Glockner F.O."/>
        </authorList>
    </citation>
    <scope>NUCLEOTIDE SEQUENCE</scope>
    <source>
        <strain evidence="1">6C</strain>
    </source>
</reference>
<comment type="caution">
    <text evidence="1">The sequence shown here is derived from an EMBL/GenBank/DDBJ whole genome shotgun (WGS) entry which is preliminary data.</text>
</comment>
<dbReference type="AlphaFoldDB" id="M2B2P8"/>
<sequence>MPNRKQLNKVIPTRPTTTPSVRVTRGSLFSPVRTRKTATPITAAQSNRSKLIWTKPLNAKKAGPNTVPRNNTAITNVHMRALCKIGMDQGMIANRIRMRSKVMRNNSSPDGSSPRPQTFLDEANHQVCRLQRLIAL</sequence>